<feature type="domain" description="PLD phosphodiesterase" evidence="1">
    <location>
        <begin position="167"/>
        <end position="194"/>
    </location>
</feature>
<dbReference type="GO" id="GO:0032049">
    <property type="term" value="P:cardiolipin biosynthetic process"/>
    <property type="evidence" value="ECO:0007669"/>
    <property type="project" value="UniProtKB-ARBA"/>
</dbReference>
<protein>
    <submittedName>
        <fullName evidence="2">Phospholipase D family protein</fullName>
    </submittedName>
</protein>
<evidence type="ECO:0000313" key="2">
    <source>
        <dbReference type="EMBL" id="TSH92053.1"/>
    </source>
</evidence>
<dbReference type="InterPro" id="IPR025202">
    <property type="entry name" value="PLD-like_dom"/>
</dbReference>
<dbReference type="SMART" id="SM00155">
    <property type="entry name" value="PLDc"/>
    <property type="match status" value="2"/>
</dbReference>
<evidence type="ECO:0000313" key="3">
    <source>
        <dbReference type="Proteomes" id="UP000318405"/>
    </source>
</evidence>
<dbReference type="PANTHER" id="PTHR21248">
    <property type="entry name" value="CARDIOLIPIN SYNTHASE"/>
    <property type="match status" value="1"/>
</dbReference>
<comment type="caution">
    <text evidence="2">The sequence shown here is derived from an EMBL/GenBank/DDBJ whole genome shotgun (WGS) entry which is preliminary data.</text>
</comment>
<dbReference type="Pfam" id="PF13091">
    <property type="entry name" value="PLDc_2"/>
    <property type="match status" value="2"/>
</dbReference>
<feature type="domain" description="PLD phosphodiesterase" evidence="1">
    <location>
        <begin position="401"/>
        <end position="428"/>
    </location>
</feature>
<keyword evidence="3" id="KW-1185">Reference proteome</keyword>
<gene>
    <name evidence="2" type="ORF">FOZ76_17430</name>
</gene>
<evidence type="ECO:0000259" key="1">
    <source>
        <dbReference type="PROSITE" id="PS50035"/>
    </source>
</evidence>
<dbReference type="EMBL" id="VLTJ01000031">
    <property type="protein sequence ID" value="TSH92053.1"/>
    <property type="molecule type" value="Genomic_DNA"/>
</dbReference>
<accession>A0A556AGR2</accession>
<sequence length="510" mass="56081">MLIALVLLVLAAFLALVAYGRFAERAVGPPSSALPAQPAQTRLDRTIEPLQAAHPGQSGLFLVSDNADAFAVRALSARAAERSLDVQYYIWHADLTGRLLARELLEAAERGVRVRILIDDINAHGADLGLRSLAQHPNIEVRLFNPSRNRGGTLGRGVEMLLRAVSLNRRMHNKAWIADGRLAVVGGRNVGNEYFDADQQTNFLDADVAVVGPPVEQTAAIFDAFWNSRGALPVEALAKDDAVPLPELSRWLAADLEGQSARPYLEHVAQSATVRRLIDGQARLHWTEEAEVISDPPEKAFGDGEDGWLVAHIAEQAGQATRAFTMISPYFVPGSQGERALVQAVQRGIRVEILTNSLASNDVMAVHSGYARYRKPLLEAGVALRELMPFGPSESSLFGSSGASLHTKAYVVDDDSAFVGSFNFDPRSVRLNTEMGVRFRHPELAREVMALYAAYASAQKSYGLAVEDGRVVWLDERTDPPRRLRHEPETRWWQRAIVAVLRWLPIESQL</sequence>
<dbReference type="PROSITE" id="PS50035">
    <property type="entry name" value="PLD"/>
    <property type="match status" value="2"/>
</dbReference>
<proteinExistence type="predicted"/>
<dbReference type="InterPro" id="IPR001736">
    <property type="entry name" value="PLipase_D/transphosphatidylase"/>
</dbReference>
<dbReference type="Proteomes" id="UP000318405">
    <property type="component" value="Unassembled WGS sequence"/>
</dbReference>
<reference evidence="2 3" key="1">
    <citation type="submission" date="2019-07" db="EMBL/GenBank/DDBJ databases">
        <title>Qingshengfaniella alkalisoli gen. nov., sp. nov., isolated from saline soil.</title>
        <authorList>
            <person name="Xu L."/>
            <person name="Huang X.-X."/>
            <person name="Sun J.-Q."/>
        </authorList>
    </citation>
    <scope>NUCLEOTIDE SEQUENCE [LARGE SCALE GENOMIC DNA]</scope>
    <source>
        <strain evidence="2 3">DSM 27279</strain>
    </source>
</reference>
<dbReference type="GO" id="GO:0030572">
    <property type="term" value="F:phosphatidyltransferase activity"/>
    <property type="evidence" value="ECO:0007669"/>
    <property type="project" value="UniProtKB-ARBA"/>
</dbReference>
<dbReference type="CDD" id="cd09113">
    <property type="entry name" value="PLDc_ymdC_like_2"/>
    <property type="match status" value="1"/>
</dbReference>
<dbReference type="CDD" id="cd09111">
    <property type="entry name" value="PLDc_ymdC_like_1"/>
    <property type="match status" value="1"/>
</dbReference>
<name>A0A556AGR2_9BURK</name>
<organism evidence="2 3">
    <name type="scientific">Verticiella sediminum</name>
    <dbReference type="NCBI Taxonomy" id="1247510"/>
    <lineage>
        <taxon>Bacteria</taxon>
        <taxon>Pseudomonadati</taxon>
        <taxon>Pseudomonadota</taxon>
        <taxon>Betaproteobacteria</taxon>
        <taxon>Burkholderiales</taxon>
        <taxon>Alcaligenaceae</taxon>
        <taxon>Verticiella</taxon>
    </lineage>
</organism>
<dbReference type="OrthoDB" id="9814092at2"/>
<dbReference type="AlphaFoldDB" id="A0A556AGR2"/>
<dbReference type="Gene3D" id="3.30.870.10">
    <property type="entry name" value="Endonuclease Chain A"/>
    <property type="match status" value="2"/>
</dbReference>
<dbReference type="PANTHER" id="PTHR21248:SF12">
    <property type="entry name" value="CARDIOLIPIN SYNTHASE C"/>
    <property type="match status" value="1"/>
</dbReference>
<dbReference type="SUPFAM" id="SSF56024">
    <property type="entry name" value="Phospholipase D/nuclease"/>
    <property type="match status" value="2"/>
</dbReference>